<dbReference type="VEuPathDB" id="TriTrypDB:BSAL_58430"/>
<dbReference type="InterPro" id="IPR003953">
    <property type="entry name" value="FAD-dep_OxRdtase_2_FAD-bd"/>
</dbReference>
<dbReference type="SUPFAM" id="SSF56425">
    <property type="entry name" value="Succinate dehydrogenase/fumarate reductase flavoprotein, catalytic domain"/>
    <property type="match status" value="1"/>
</dbReference>
<keyword evidence="3" id="KW-0274">FAD</keyword>
<name>A0A0S4IK89_BODSA</name>
<organism evidence="9 10">
    <name type="scientific">Bodo saltans</name>
    <name type="common">Flagellated protozoan</name>
    <dbReference type="NCBI Taxonomy" id="75058"/>
    <lineage>
        <taxon>Eukaryota</taxon>
        <taxon>Discoba</taxon>
        <taxon>Euglenozoa</taxon>
        <taxon>Kinetoplastea</taxon>
        <taxon>Metakinetoplastina</taxon>
        <taxon>Eubodonida</taxon>
        <taxon>Bodonidae</taxon>
        <taxon>Bodo</taxon>
    </lineage>
</organism>
<comment type="catalytic activity">
    <reaction evidence="5">
        <text>succinate + NAD(+) = fumarate + NADH + H(+)</text>
        <dbReference type="Rhea" id="RHEA:18281"/>
        <dbReference type="ChEBI" id="CHEBI:15378"/>
        <dbReference type="ChEBI" id="CHEBI:29806"/>
        <dbReference type="ChEBI" id="CHEBI:30031"/>
        <dbReference type="ChEBI" id="CHEBI:57540"/>
        <dbReference type="ChEBI" id="CHEBI:57945"/>
        <dbReference type="EC" id="1.3.1.6"/>
    </reaction>
</comment>
<gene>
    <name evidence="9" type="ORF">BSAL_58430</name>
</gene>
<dbReference type="GO" id="GO:0010181">
    <property type="term" value="F:FMN binding"/>
    <property type="evidence" value="ECO:0007669"/>
    <property type="project" value="InterPro"/>
</dbReference>
<dbReference type="Proteomes" id="UP000051952">
    <property type="component" value="Unassembled WGS sequence"/>
</dbReference>
<dbReference type="InterPro" id="IPR003374">
    <property type="entry name" value="ApbE-like_sf"/>
</dbReference>
<dbReference type="PANTHER" id="PTHR43400:SF7">
    <property type="entry name" value="FAD-DEPENDENT OXIDOREDUCTASE 2 FAD BINDING DOMAIN-CONTAINING PROTEIN"/>
    <property type="match status" value="1"/>
</dbReference>
<dbReference type="Gene3D" id="3.90.700.10">
    <property type="entry name" value="Succinate dehydrogenase/fumarate reductase flavoprotein, catalytic domain"/>
    <property type="match status" value="1"/>
</dbReference>
<dbReference type="Gene3D" id="3.50.50.60">
    <property type="entry name" value="FAD/NAD(P)-binding domain"/>
    <property type="match status" value="1"/>
</dbReference>
<dbReference type="InterPro" id="IPR017927">
    <property type="entry name" value="FAD-bd_FR_type"/>
</dbReference>
<evidence type="ECO:0000256" key="7">
    <source>
        <dbReference type="ARBA" id="ARBA00077246"/>
    </source>
</evidence>
<dbReference type="Pfam" id="PF00175">
    <property type="entry name" value="NAD_binding_1"/>
    <property type="match status" value="1"/>
</dbReference>
<dbReference type="PRINTS" id="PR00406">
    <property type="entry name" value="CYTB5RDTASE"/>
</dbReference>
<comment type="cofactor">
    <cofactor evidence="1">
        <name>FAD</name>
        <dbReference type="ChEBI" id="CHEBI:57692"/>
    </cofactor>
</comment>
<dbReference type="InterPro" id="IPR017938">
    <property type="entry name" value="Riboflavin_synthase-like_b-brl"/>
</dbReference>
<keyword evidence="2" id="KW-0285">Flavoprotein</keyword>
<dbReference type="OMA" id="KHRASHY"/>
<protein>
    <recommendedName>
        <fullName evidence="6">fumarate reductase (NADH)</fullName>
        <ecNumber evidence="6">1.3.1.6</ecNumber>
    </recommendedName>
    <alternativeName>
        <fullName evidence="7">NADH-dependent fumarate reductase</fullName>
    </alternativeName>
</protein>
<dbReference type="Pfam" id="PF02424">
    <property type="entry name" value="ApbE"/>
    <property type="match status" value="1"/>
</dbReference>
<dbReference type="InterPro" id="IPR001433">
    <property type="entry name" value="OxRdtase_FAD/NAD-bd"/>
</dbReference>
<evidence type="ECO:0000259" key="8">
    <source>
        <dbReference type="PROSITE" id="PS51384"/>
    </source>
</evidence>
<evidence type="ECO:0000313" key="9">
    <source>
        <dbReference type="EMBL" id="CUF04055.1"/>
    </source>
</evidence>
<dbReference type="PROSITE" id="PS51384">
    <property type="entry name" value="FAD_FR"/>
    <property type="match status" value="1"/>
</dbReference>
<dbReference type="InterPro" id="IPR036188">
    <property type="entry name" value="FAD/NAD-bd_sf"/>
</dbReference>
<dbReference type="Pfam" id="PF00890">
    <property type="entry name" value="FAD_binding_2"/>
    <property type="match status" value="1"/>
</dbReference>
<dbReference type="Gene3D" id="3.40.50.80">
    <property type="entry name" value="Nucleotide-binding domain of ferredoxin-NADP reductase (FNR) module"/>
    <property type="match status" value="1"/>
</dbReference>
<dbReference type="GO" id="GO:0016156">
    <property type="term" value="F:fumarate reductase (NADH) activity"/>
    <property type="evidence" value="ECO:0007669"/>
    <property type="project" value="UniProtKB-EC"/>
</dbReference>
<dbReference type="Pfam" id="PF00970">
    <property type="entry name" value="FAD_binding_6"/>
    <property type="match status" value="1"/>
</dbReference>
<dbReference type="OrthoDB" id="10252157at2759"/>
<dbReference type="AlphaFoldDB" id="A0A0S4IK89"/>
<evidence type="ECO:0000313" key="10">
    <source>
        <dbReference type="Proteomes" id="UP000051952"/>
    </source>
</evidence>
<dbReference type="EC" id="1.3.1.6" evidence="6"/>
<dbReference type="PANTHER" id="PTHR43400">
    <property type="entry name" value="FUMARATE REDUCTASE"/>
    <property type="match status" value="1"/>
</dbReference>
<dbReference type="SUPFAM" id="SSF63380">
    <property type="entry name" value="Riboflavin synthase domain-like"/>
    <property type="match status" value="1"/>
</dbReference>
<dbReference type="InterPro" id="IPR010960">
    <property type="entry name" value="Flavocytochrome_c"/>
</dbReference>
<evidence type="ECO:0000256" key="5">
    <source>
        <dbReference type="ARBA" id="ARBA00050832"/>
    </source>
</evidence>
<dbReference type="InterPro" id="IPR027477">
    <property type="entry name" value="Succ_DH/fumarate_Rdtase_cat_sf"/>
</dbReference>
<evidence type="ECO:0000256" key="6">
    <source>
        <dbReference type="ARBA" id="ARBA00067004"/>
    </source>
</evidence>
<dbReference type="InterPro" id="IPR008333">
    <property type="entry name" value="Cbr1-like_FAD-bd_dom"/>
</dbReference>
<proteinExistence type="predicted"/>
<sequence length="1194" mass="129286">MLRRISSRRPVVAALIGVNSWSGQTRRASSTHGETDHHSGPSAVIVSEANFAAVRDKLAREVLRENTLDERVLVVERGVEYTVPFTLKLVIDTHDASNVSTQRARGLEIVKACMLQVHEVLNCFNDASELSRINALKVGEVHTLSATMQRVLGCVRDVSERSGGAFDPACLPVIRYYRQYPSALLLPNAPQEVRELAEISSLSTGFSLDLVNGTIEKRDERAAMDFGGICKGFGVDLAVEALTAAGYTNCFVDWGGDCRGVGVNSKGKPWAVGVVRPPDVDAVADDSWKSENQSLLRVLLLENESLATSGDYENILRVEETNDGETLTKYFCSTFDRKTMKLIEVVQRDVAQVSVKSDSAMYADALATAAFAKRQFQRIRMSLDEWRDSPISVKDYLAYSRNGERLAHMHEVSKESPEMKANRIRGSFPSRVVVVGGGLAGLSAAIEAADCGASVIVLEKSSSMGGNSAKATSGINGWGTRAQALQRVHDSGKYFERDTHLSGVGGSSDPGLVRMLSVKSGDAIRFLTSLGVPLTVLSQLGGHSRKRCHRAPDKSDGTPVPIGYTIMQLLEAHIRTNLSRQVHIITDCAVEELLHENTKLPDGTDSIRVSGVAYRIAPATVVDGGGAEKKKLVQLAADAVILATGGFSNDQSATSLMREFAPHLFGRPTTNGTFATGDGVKMARSIGAQLIDMDKVQLHPTGFVDPKSPANQTKYLGPEALRGSGGILLNQHGVRFVNELDLRSVVSKAINEQKFEYPNSNGSNVAYCVLSAAAAKLFGIHALEFYWKRQGLFEFAEDVDGLAKLIGAPEDRVKASLQEYSESCRCGVCPTTGKRVFPSIVGTEGPYYVAVVTPSIHYTMGGCLISPAAEVQSRYETTSIFKHHRPIHGLFGAGEVTGGVHGRNRLGGNSLLECVVFGRIAGDRAATILQKRQEALSPVEWTVVVLREVREGIDAGIGTKVLLFNLPGASQFSGLQLGQFIAIRGEWDGATLVGYYSPTTAPDEQGVIGILVRSDKGTLKEWLNALRPGDALEMKACGGLVLHRDPNTASITLNGRAIRKLALIAGGSGVAPMLQILQAAMEKPYCDQILQITLIYAAEELSELSYRDVLEDFVKQHRAQVSVHYVIHNPPSGWIGEVGRVDTEILKSRVPRPCNDLAVVICGPPAMQRSIRQSLEDLTYEDNQVHTVDEGWSP</sequence>
<dbReference type="FunFam" id="3.90.700.10:FF:000007">
    <property type="entry name" value="NADH-dependent fumarate reductase"/>
    <property type="match status" value="1"/>
</dbReference>
<dbReference type="InterPro" id="IPR039261">
    <property type="entry name" value="FNR_nucleotide-bd"/>
</dbReference>
<keyword evidence="10" id="KW-1185">Reference proteome</keyword>
<dbReference type="InterPro" id="IPR050315">
    <property type="entry name" value="FAD-oxidoreductase_2"/>
</dbReference>
<dbReference type="InterPro" id="IPR024932">
    <property type="entry name" value="ApbE"/>
</dbReference>
<reference evidence="10" key="1">
    <citation type="submission" date="2015-09" db="EMBL/GenBank/DDBJ databases">
        <authorList>
            <consortium name="Pathogen Informatics"/>
        </authorList>
    </citation>
    <scope>NUCLEOTIDE SEQUENCE [LARGE SCALE GENOMIC DNA]</scope>
    <source>
        <strain evidence="10">Lake Konstanz</strain>
    </source>
</reference>
<dbReference type="EMBL" id="CYKH01000233">
    <property type="protein sequence ID" value="CUF04055.1"/>
    <property type="molecule type" value="Genomic_DNA"/>
</dbReference>
<dbReference type="SUPFAM" id="SSF51905">
    <property type="entry name" value="FAD/NAD(P)-binding domain"/>
    <property type="match status" value="1"/>
</dbReference>
<keyword evidence="4" id="KW-0560">Oxidoreductase</keyword>
<dbReference type="SUPFAM" id="SSF52343">
    <property type="entry name" value="Ferredoxin reductase-like, C-terminal NADP-linked domain"/>
    <property type="match status" value="1"/>
</dbReference>
<evidence type="ECO:0000256" key="2">
    <source>
        <dbReference type="ARBA" id="ARBA00022630"/>
    </source>
</evidence>
<dbReference type="SUPFAM" id="SSF143631">
    <property type="entry name" value="ApbE-like"/>
    <property type="match status" value="1"/>
</dbReference>
<evidence type="ECO:0000256" key="3">
    <source>
        <dbReference type="ARBA" id="ARBA00022827"/>
    </source>
</evidence>
<dbReference type="Gene3D" id="2.40.30.10">
    <property type="entry name" value="Translation factors"/>
    <property type="match status" value="1"/>
</dbReference>
<accession>A0A0S4IK89</accession>
<evidence type="ECO:0000256" key="1">
    <source>
        <dbReference type="ARBA" id="ARBA00001974"/>
    </source>
</evidence>
<feature type="domain" description="FAD-binding FR-type" evidence="8">
    <location>
        <begin position="936"/>
        <end position="1044"/>
    </location>
</feature>
<evidence type="ECO:0000256" key="4">
    <source>
        <dbReference type="ARBA" id="ARBA00023002"/>
    </source>
</evidence>
<dbReference type="CDD" id="cd06183">
    <property type="entry name" value="cyt_b5_reduct_like"/>
    <property type="match status" value="1"/>
</dbReference>
<dbReference type="Gene3D" id="3.10.520.10">
    <property type="entry name" value="ApbE-like domains"/>
    <property type="match status" value="1"/>
</dbReference>
<dbReference type="NCBIfam" id="TIGR01813">
    <property type="entry name" value="flavo_cyto_c"/>
    <property type="match status" value="1"/>
</dbReference>